<dbReference type="GO" id="GO:0016020">
    <property type="term" value="C:membrane"/>
    <property type="evidence" value="ECO:0007669"/>
    <property type="project" value="UniProtKB-SubCell"/>
</dbReference>
<keyword evidence="3 5" id="KW-1133">Transmembrane helix</keyword>
<dbReference type="InterPro" id="IPR027417">
    <property type="entry name" value="P-loop_NTPase"/>
</dbReference>
<evidence type="ECO:0000256" key="1">
    <source>
        <dbReference type="ARBA" id="ARBA00004141"/>
    </source>
</evidence>
<dbReference type="Gene3D" id="3.40.50.300">
    <property type="entry name" value="P-loop containing nucleotide triphosphate hydrolases"/>
    <property type="match status" value="1"/>
</dbReference>
<organism evidence="7 8">
    <name type="scientific">Vombatus ursinus</name>
    <name type="common">Common wombat</name>
    <dbReference type="NCBI Taxonomy" id="29139"/>
    <lineage>
        <taxon>Eukaryota</taxon>
        <taxon>Metazoa</taxon>
        <taxon>Chordata</taxon>
        <taxon>Craniata</taxon>
        <taxon>Vertebrata</taxon>
        <taxon>Euteleostomi</taxon>
        <taxon>Mammalia</taxon>
        <taxon>Metatheria</taxon>
        <taxon>Diprotodontia</taxon>
        <taxon>Vombatidae</taxon>
        <taxon>Vombatus</taxon>
    </lineage>
</organism>
<name>A0A4X2M0G3_VOMUR</name>
<keyword evidence="8" id="KW-1185">Reference proteome</keyword>
<dbReference type="STRING" id="29139.ENSVURP00010023566"/>
<reference evidence="7" key="2">
    <citation type="submission" date="2025-05" db="UniProtKB">
        <authorList>
            <consortium name="Ensembl"/>
        </authorList>
    </citation>
    <scope>IDENTIFICATION</scope>
</reference>
<feature type="transmembrane region" description="Helical" evidence="5">
    <location>
        <begin position="91"/>
        <end position="114"/>
    </location>
</feature>
<dbReference type="AlphaFoldDB" id="A0A4X2M0G3"/>
<evidence type="ECO:0000259" key="6">
    <source>
        <dbReference type="PROSITE" id="PS50893"/>
    </source>
</evidence>
<evidence type="ECO:0000256" key="3">
    <source>
        <dbReference type="ARBA" id="ARBA00022989"/>
    </source>
</evidence>
<dbReference type="GO" id="GO:0005319">
    <property type="term" value="F:lipid transporter activity"/>
    <property type="evidence" value="ECO:0007669"/>
    <property type="project" value="TreeGrafter"/>
</dbReference>
<accession>A0A4X2M0G3</accession>
<evidence type="ECO:0000313" key="7">
    <source>
        <dbReference type="Ensembl" id="ENSVURP00010026747.1"/>
    </source>
</evidence>
<dbReference type="Pfam" id="PF12698">
    <property type="entry name" value="ABC2_membrane_3"/>
    <property type="match status" value="1"/>
</dbReference>
<feature type="transmembrane region" description="Helical" evidence="5">
    <location>
        <begin position="23"/>
        <end position="44"/>
    </location>
</feature>
<feature type="domain" description="ABC transporter" evidence="6">
    <location>
        <begin position="229"/>
        <end position="466"/>
    </location>
</feature>
<keyword evidence="4 5" id="KW-0472">Membrane</keyword>
<dbReference type="GO" id="GO:0005524">
    <property type="term" value="F:ATP binding"/>
    <property type="evidence" value="ECO:0007669"/>
    <property type="project" value="InterPro"/>
</dbReference>
<dbReference type="CDD" id="cd03263">
    <property type="entry name" value="ABC_subfamily_A"/>
    <property type="match status" value="1"/>
</dbReference>
<evidence type="ECO:0000256" key="2">
    <source>
        <dbReference type="ARBA" id="ARBA00022692"/>
    </source>
</evidence>
<dbReference type="GO" id="GO:0140359">
    <property type="term" value="F:ABC-type transporter activity"/>
    <property type="evidence" value="ECO:0007669"/>
    <property type="project" value="InterPro"/>
</dbReference>
<dbReference type="Ensembl" id="ENSVURT00010030469.1">
    <property type="protein sequence ID" value="ENSVURP00010026747.1"/>
    <property type="gene ID" value="ENSVURG00010020475.1"/>
</dbReference>
<dbReference type="InterPro" id="IPR013525">
    <property type="entry name" value="ABC2_TM"/>
</dbReference>
<keyword evidence="2 5" id="KW-0812">Transmembrane</keyword>
<evidence type="ECO:0000256" key="5">
    <source>
        <dbReference type="SAM" id="Phobius"/>
    </source>
</evidence>
<comment type="subcellular location">
    <subcellularLocation>
        <location evidence="1">Membrane</location>
        <topology evidence="1">Multi-pass membrane protein</topology>
    </subcellularLocation>
</comment>
<dbReference type="PROSITE" id="PS50893">
    <property type="entry name" value="ABC_TRANSPORTER_2"/>
    <property type="match status" value="1"/>
</dbReference>
<dbReference type="GeneTree" id="ENSGT00940000155289"/>
<evidence type="ECO:0000313" key="8">
    <source>
        <dbReference type="Proteomes" id="UP000314987"/>
    </source>
</evidence>
<feature type="transmembrane region" description="Helical" evidence="5">
    <location>
        <begin position="179"/>
        <end position="202"/>
    </location>
</feature>
<dbReference type="GO" id="GO:0016887">
    <property type="term" value="F:ATP hydrolysis activity"/>
    <property type="evidence" value="ECO:0007669"/>
    <property type="project" value="InterPro"/>
</dbReference>
<protein>
    <recommendedName>
        <fullName evidence="6">ABC transporter domain-containing protein</fullName>
    </recommendedName>
</protein>
<dbReference type="PANTHER" id="PTHR19229:SF98">
    <property type="entry name" value="PHOSPHOLIPID-TRANSPORTING ATPASE ABCA3"/>
    <property type="match status" value="1"/>
</dbReference>
<sequence length="552" mass="63454">MSTLASTFSIQTVSERVNKVKHIQFVAGVYVLIFWLSALIWDLFNFFIPSLLFLVTFYSHFVDILMIFMLYGWSIIPLMYLMSFLFLRSAAAYTMLFIFNFFSGWTSFLFAFLIKIKGKLGYQNLPPSLLSCLLPQAPLPKYEFYEFMRNKKFCHLLAATPDDCHKYSKYPCNKGIGKFLIAMAVLGFIFLFMLIFIEIYSWKIRIYYNRFFPKTYHLWNSNLVSDRTQKDEDVAKEREKVLACPRDMISSLNIPSVAVDGLSRTVQKGECLGLLGFSGAGKTSTIKMLTGDETITYGDTIFSFQVRKIIGYCPQFNALLDHMTGREMLIMYARLRGIPEPYIQQYVDQILQILLMEIHSDRLTKTYSGGTKQKLSNAIALIGFPSVIFLDEPSTGTDPMARRLLWDLVIWTHESGKAIVLSSPSMEECEVLCTRLAIMVNGKILHLGSPQYLKNKLSKGYILVAKIKKDGKETELEYFKEYIMVAFPGSTMIQEHQGMVQYRIPSENLSWAKVFGMLESIKEEYNLKDYSISQTTLEQVFMSFANLGEKEE</sequence>
<dbReference type="Pfam" id="PF23321">
    <property type="entry name" value="R1_ABCA1"/>
    <property type="match status" value="1"/>
</dbReference>
<evidence type="ECO:0000256" key="4">
    <source>
        <dbReference type="ARBA" id="ARBA00023136"/>
    </source>
</evidence>
<dbReference type="InterPro" id="IPR056264">
    <property type="entry name" value="R2_ABCA1-4-like"/>
</dbReference>
<proteinExistence type="predicted"/>
<dbReference type="InterPro" id="IPR026082">
    <property type="entry name" value="ABCA"/>
</dbReference>
<feature type="transmembrane region" description="Helical" evidence="5">
    <location>
        <begin position="51"/>
        <end position="71"/>
    </location>
</feature>
<dbReference type="OMA" id="WVRLSYQ"/>
<dbReference type="Ensembl" id="ENSVURT00010026823.1">
    <property type="protein sequence ID" value="ENSVURP00010023566.1"/>
    <property type="gene ID" value="ENSVURG00010018054.1"/>
</dbReference>
<dbReference type="SUPFAM" id="SSF52540">
    <property type="entry name" value="P-loop containing nucleoside triphosphate hydrolases"/>
    <property type="match status" value="1"/>
</dbReference>
<dbReference type="InterPro" id="IPR003439">
    <property type="entry name" value="ABC_transporter-like_ATP-bd"/>
</dbReference>
<dbReference type="Pfam" id="PF00005">
    <property type="entry name" value="ABC_tran"/>
    <property type="match status" value="1"/>
</dbReference>
<dbReference type="Proteomes" id="UP000314987">
    <property type="component" value="Unassembled WGS sequence"/>
</dbReference>
<dbReference type="PANTHER" id="PTHR19229">
    <property type="entry name" value="ATP-BINDING CASSETTE TRANSPORTER SUBFAMILY A ABCA"/>
    <property type="match status" value="1"/>
</dbReference>
<reference evidence="8" key="1">
    <citation type="submission" date="2018-12" db="EMBL/GenBank/DDBJ databases">
        <authorList>
            <person name="Yazar S."/>
        </authorList>
    </citation>
    <scope>NUCLEOTIDE SEQUENCE [LARGE SCALE GENOMIC DNA]</scope>
</reference>